<keyword evidence="12" id="KW-1185">Reference proteome</keyword>
<dbReference type="eggNOG" id="COG3090">
    <property type="taxonomic scope" value="Bacteria"/>
</dbReference>
<evidence type="ECO:0000256" key="3">
    <source>
        <dbReference type="ARBA" id="ARBA00022475"/>
    </source>
</evidence>
<evidence type="ECO:0000259" key="10">
    <source>
        <dbReference type="Pfam" id="PF04290"/>
    </source>
</evidence>
<keyword evidence="6 9" id="KW-1133">Transmembrane helix</keyword>
<dbReference type="PANTHER" id="PTHR35011:SF2">
    <property type="entry name" value="2,3-DIKETO-L-GULONATE TRAP TRANSPORTER SMALL PERMEASE PROTEIN YIAM"/>
    <property type="match status" value="1"/>
</dbReference>
<feature type="transmembrane region" description="Helical" evidence="9">
    <location>
        <begin position="187"/>
        <end position="205"/>
    </location>
</feature>
<dbReference type="STRING" id="1123501.Wenmar_01932"/>
<evidence type="ECO:0000256" key="1">
    <source>
        <dbReference type="ARBA" id="ARBA00004429"/>
    </source>
</evidence>
<keyword evidence="2 9" id="KW-0813">Transport</keyword>
<comment type="caution">
    <text evidence="11">The sequence shown here is derived from an EMBL/GenBank/DDBJ whole genome shotgun (WGS) entry which is preliminary data.</text>
</comment>
<feature type="transmembrane region" description="Helical" evidence="9">
    <location>
        <begin position="20"/>
        <end position="44"/>
    </location>
</feature>
<dbReference type="Pfam" id="PF04290">
    <property type="entry name" value="DctQ"/>
    <property type="match status" value="1"/>
</dbReference>
<feature type="transmembrane region" description="Helical" evidence="9">
    <location>
        <begin position="50"/>
        <end position="73"/>
    </location>
</feature>
<evidence type="ECO:0000256" key="4">
    <source>
        <dbReference type="ARBA" id="ARBA00022519"/>
    </source>
</evidence>
<evidence type="ECO:0000256" key="9">
    <source>
        <dbReference type="RuleBase" id="RU369079"/>
    </source>
</evidence>
<keyword evidence="4 9" id="KW-0997">Cell inner membrane</keyword>
<dbReference type="GO" id="GO:0015740">
    <property type="term" value="P:C4-dicarboxylate transport"/>
    <property type="evidence" value="ECO:0007669"/>
    <property type="project" value="TreeGrafter"/>
</dbReference>
<name>A0A0D0QF02_9RHOB</name>
<evidence type="ECO:0000313" key="12">
    <source>
        <dbReference type="Proteomes" id="UP000035100"/>
    </source>
</evidence>
<sequence>MDRVSDYRQRSRLGNWINGFEETAIALILGAMTLLTFCNVVLRYGFNSSIIWSLEVVLTLFAWLVLFGIAYGFKVTAHLGVDAITNLLPPGPRRWVALLSGLLCLVYALLIAKGAWDYWAPFANLPKTTGRWLPDGIDWDARRTPYFETDRMPIPFEWFRGWLSATFNSYEEGGEIIVERYNYMPRLVPYTILPIAAALMLFRIVQAIGRVWTGASQSLIVSHEAEDAVEDVAHMNREG</sequence>
<evidence type="ECO:0000256" key="8">
    <source>
        <dbReference type="ARBA" id="ARBA00038436"/>
    </source>
</evidence>
<dbReference type="InterPro" id="IPR007387">
    <property type="entry name" value="TRAP_DctQ"/>
</dbReference>
<dbReference type="InterPro" id="IPR055348">
    <property type="entry name" value="DctQ"/>
</dbReference>
<organism evidence="11 12">
    <name type="scientific">Wenxinia marina DSM 24838</name>
    <dbReference type="NCBI Taxonomy" id="1123501"/>
    <lineage>
        <taxon>Bacteria</taxon>
        <taxon>Pseudomonadati</taxon>
        <taxon>Pseudomonadota</taxon>
        <taxon>Alphaproteobacteria</taxon>
        <taxon>Rhodobacterales</taxon>
        <taxon>Roseobacteraceae</taxon>
        <taxon>Wenxinia</taxon>
    </lineage>
</organism>
<evidence type="ECO:0000313" key="11">
    <source>
        <dbReference type="EMBL" id="KIQ69568.1"/>
    </source>
</evidence>
<feature type="domain" description="Tripartite ATP-independent periplasmic transporters DctQ component" evidence="10">
    <location>
        <begin position="32"/>
        <end position="119"/>
    </location>
</feature>
<gene>
    <name evidence="11" type="ORF">Wenmar_01932</name>
</gene>
<dbReference type="PANTHER" id="PTHR35011">
    <property type="entry name" value="2,3-DIKETO-L-GULONATE TRAP TRANSPORTER SMALL PERMEASE PROTEIN YIAM"/>
    <property type="match status" value="1"/>
</dbReference>
<evidence type="ECO:0000256" key="7">
    <source>
        <dbReference type="ARBA" id="ARBA00023136"/>
    </source>
</evidence>
<dbReference type="EMBL" id="AONG01000009">
    <property type="protein sequence ID" value="KIQ69568.1"/>
    <property type="molecule type" value="Genomic_DNA"/>
</dbReference>
<keyword evidence="5 9" id="KW-0812">Transmembrane</keyword>
<keyword evidence="7 9" id="KW-0472">Membrane</keyword>
<accession>A0A0D0QF02</accession>
<comment type="similarity">
    <text evidence="8 9">Belongs to the TRAP transporter small permease family.</text>
</comment>
<comment type="function">
    <text evidence="9">Part of the tripartite ATP-independent periplasmic (TRAP) transport system.</text>
</comment>
<proteinExistence type="inferred from homology"/>
<keyword evidence="3" id="KW-1003">Cell membrane</keyword>
<dbReference type="PATRIC" id="fig|1123501.6.peg.2027"/>
<dbReference type="GO" id="GO:0005886">
    <property type="term" value="C:plasma membrane"/>
    <property type="evidence" value="ECO:0007669"/>
    <property type="project" value="UniProtKB-SubCell"/>
</dbReference>
<evidence type="ECO:0000256" key="6">
    <source>
        <dbReference type="ARBA" id="ARBA00022989"/>
    </source>
</evidence>
<dbReference type="Proteomes" id="UP000035100">
    <property type="component" value="Unassembled WGS sequence"/>
</dbReference>
<feature type="transmembrane region" description="Helical" evidence="9">
    <location>
        <begin position="94"/>
        <end position="116"/>
    </location>
</feature>
<protein>
    <recommendedName>
        <fullName evidence="9">TRAP transporter small permease protein</fullName>
    </recommendedName>
</protein>
<comment type="subcellular location">
    <subcellularLocation>
        <location evidence="1 9">Cell inner membrane</location>
        <topology evidence="1 9">Multi-pass membrane protein</topology>
    </subcellularLocation>
</comment>
<dbReference type="RefSeq" id="WP_018303702.1">
    <property type="nucleotide sequence ID" value="NZ_KB902299.1"/>
</dbReference>
<dbReference type="AlphaFoldDB" id="A0A0D0QF02"/>
<evidence type="ECO:0000256" key="5">
    <source>
        <dbReference type="ARBA" id="ARBA00022692"/>
    </source>
</evidence>
<comment type="subunit">
    <text evidence="9">The complex comprises the extracytoplasmic solute receptor protein and the two transmembrane proteins.</text>
</comment>
<dbReference type="GO" id="GO:0022857">
    <property type="term" value="F:transmembrane transporter activity"/>
    <property type="evidence" value="ECO:0007669"/>
    <property type="project" value="UniProtKB-UniRule"/>
</dbReference>
<evidence type="ECO:0000256" key="2">
    <source>
        <dbReference type="ARBA" id="ARBA00022448"/>
    </source>
</evidence>
<dbReference type="OrthoDB" id="7843639at2"/>
<reference evidence="11 12" key="1">
    <citation type="submission" date="2013-01" db="EMBL/GenBank/DDBJ databases">
        <authorList>
            <person name="Fiebig A."/>
            <person name="Goeker M."/>
            <person name="Klenk H.-P.P."/>
        </authorList>
    </citation>
    <scope>NUCLEOTIDE SEQUENCE [LARGE SCALE GENOMIC DNA]</scope>
    <source>
        <strain evidence="11 12">DSM 24838</strain>
    </source>
</reference>